<evidence type="ECO:0000256" key="2">
    <source>
        <dbReference type="ARBA" id="ARBA00006275"/>
    </source>
</evidence>
<sequence length="508" mass="58891">MKKTNIILSFVICILSYGCTDLSETVYTGVAMNNFFKNEKELVANAGRAYTKLQGYNSEQSLWTLLLQASDECTVPACGGSWYDNGRYEEIQINKIPPANKLLTKGWNWIFNGIAACNEIIYETELSSILFEGKEKLVAEMKILRAFYYYQAMSCWGNVPFTTDYTETGYPEQKSREYIFNYLEKEINNNVKFLDREPSDANYGRATQAMAYCILAKMYLNAEAWFGTSMYDKAEKACKDIIDIDAYSIEDSYSTNFDIKNENSKENIFVILYDRVYTSGENSFYLHTLTLEAASQATFNIPSVPWSGFLCQPDFFQTYDEQDIRRSQSWLYGPQLDLSGKELGFEYTPVFPEEKYYNSNGGRSTYDGARCWKWHYQTDGSLKEYTVSMDNDFAIFRYADVVLMYVEALVRQNRTSEAVQLADFKKIRTRAGLNAYTTSELTIDELYAERGRELAWEGWRHEDMIRFGKYLKKYWAHPDQSSETFRNVFPIPTDILNANPKLSQNKDY</sequence>
<evidence type="ECO:0000313" key="9">
    <source>
        <dbReference type="Proteomes" id="UP000018861"/>
    </source>
</evidence>
<evidence type="ECO:0000256" key="4">
    <source>
        <dbReference type="ARBA" id="ARBA00023136"/>
    </source>
</evidence>
<accession>W4PAK0</accession>
<gene>
    <name evidence="8" type="ORF">JCM6292_3287</name>
</gene>
<dbReference type="Pfam" id="PF14322">
    <property type="entry name" value="SusD-like_3"/>
    <property type="match status" value="1"/>
</dbReference>
<evidence type="ECO:0000259" key="7">
    <source>
        <dbReference type="Pfam" id="PF14322"/>
    </source>
</evidence>
<dbReference type="Pfam" id="PF07980">
    <property type="entry name" value="SusD_RagB"/>
    <property type="match status" value="1"/>
</dbReference>
<dbReference type="InterPro" id="IPR033985">
    <property type="entry name" value="SusD-like_N"/>
</dbReference>
<dbReference type="PROSITE" id="PS51257">
    <property type="entry name" value="PROKAR_LIPOPROTEIN"/>
    <property type="match status" value="1"/>
</dbReference>
<comment type="similarity">
    <text evidence="2">Belongs to the SusD family.</text>
</comment>
<dbReference type="Gene3D" id="1.25.40.10">
    <property type="entry name" value="Tetratricopeptide repeat domain"/>
    <property type="match status" value="1"/>
</dbReference>
<dbReference type="InterPro" id="IPR011990">
    <property type="entry name" value="TPR-like_helical_dom_sf"/>
</dbReference>
<protein>
    <submittedName>
        <fullName evidence="8">Transcriptional regulator, ArsR family</fullName>
    </submittedName>
</protein>
<evidence type="ECO:0000256" key="5">
    <source>
        <dbReference type="ARBA" id="ARBA00023237"/>
    </source>
</evidence>
<keyword evidence="4" id="KW-0472">Membrane</keyword>
<evidence type="ECO:0000256" key="1">
    <source>
        <dbReference type="ARBA" id="ARBA00004442"/>
    </source>
</evidence>
<dbReference type="Proteomes" id="UP000018861">
    <property type="component" value="Unassembled WGS sequence"/>
</dbReference>
<feature type="domain" description="RagB/SusD" evidence="6">
    <location>
        <begin position="314"/>
        <end position="508"/>
    </location>
</feature>
<comment type="caution">
    <text evidence="8">The sequence shown here is derived from an EMBL/GenBank/DDBJ whole genome shotgun (WGS) entry which is preliminary data.</text>
</comment>
<dbReference type="Gene3D" id="1.10.3780.10">
    <property type="entry name" value="SusD-like"/>
    <property type="match status" value="1"/>
</dbReference>
<dbReference type="GO" id="GO:0009279">
    <property type="term" value="C:cell outer membrane"/>
    <property type="evidence" value="ECO:0007669"/>
    <property type="project" value="UniProtKB-SubCell"/>
</dbReference>
<organism evidence="8 9">
    <name type="scientific">Bacteroides pyogenes JCM 6292</name>
    <dbReference type="NCBI Taxonomy" id="1235809"/>
    <lineage>
        <taxon>Bacteria</taxon>
        <taxon>Pseudomonadati</taxon>
        <taxon>Bacteroidota</taxon>
        <taxon>Bacteroidia</taxon>
        <taxon>Bacteroidales</taxon>
        <taxon>Bacteroidaceae</taxon>
        <taxon>Bacteroides</taxon>
    </lineage>
</organism>
<keyword evidence="5" id="KW-0998">Cell outer membrane</keyword>
<feature type="domain" description="SusD-like N-terminal" evidence="7">
    <location>
        <begin position="68"/>
        <end position="220"/>
    </location>
</feature>
<evidence type="ECO:0000313" key="8">
    <source>
        <dbReference type="EMBL" id="GAE16792.1"/>
    </source>
</evidence>
<keyword evidence="3" id="KW-0732">Signal</keyword>
<dbReference type="InterPro" id="IPR012944">
    <property type="entry name" value="SusD_RagB_dom"/>
</dbReference>
<evidence type="ECO:0000259" key="6">
    <source>
        <dbReference type="Pfam" id="PF07980"/>
    </source>
</evidence>
<proteinExistence type="inferred from homology"/>
<dbReference type="EMBL" id="BAIQ01000043">
    <property type="protein sequence ID" value="GAE16792.1"/>
    <property type="molecule type" value="Genomic_DNA"/>
</dbReference>
<comment type="subcellular location">
    <subcellularLocation>
        <location evidence="1">Cell outer membrane</location>
    </subcellularLocation>
</comment>
<dbReference type="AlphaFoldDB" id="W4PAK0"/>
<dbReference type="SUPFAM" id="SSF48452">
    <property type="entry name" value="TPR-like"/>
    <property type="match status" value="1"/>
</dbReference>
<evidence type="ECO:0000256" key="3">
    <source>
        <dbReference type="ARBA" id="ARBA00022729"/>
    </source>
</evidence>
<name>W4PAK0_9BACE</name>
<dbReference type="Gene3D" id="1.25.40.390">
    <property type="match status" value="1"/>
</dbReference>
<reference evidence="8 9" key="1">
    <citation type="journal article" date="2014" name="Genome Announc.">
        <title>Draft Genome Sequences of Three Strains of Bacteroides pyogenes Isolated from a Cat and Swine.</title>
        <authorList>
            <person name="Sakamoto M."/>
            <person name="Oshima K."/>
            <person name="Suda W."/>
            <person name="Kitamura K."/>
            <person name="Iida T."/>
            <person name="Hattori M."/>
            <person name="Ohkuma M."/>
        </authorList>
    </citation>
    <scope>NUCLEOTIDE SEQUENCE [LARGE SCALE GENOMIC DNA]</scope>
    <source>
        <strain evidence="8 9">JCM 6292</strain>
    </source>
</reference>